<evidence type="ECO:0000256" key="1">
    <source>
        <dbReference type="SAM" id="MobiDB-lite"/>
    </source>
</evidence>
<feature type="compositionally biased region" description="Basic and acidic residues" evidence="1">
    <location>
        <begin position="31"/>
        <end position="50"/>
    </location>
</feature>
<dbReference type="STRING" id="42253.NITMOv2_3604"/>
<dbReference type="KEGG" id="nmv:NITMOv2_3604"/>
<feature type="region of interest" description="Disordered" evidence="1">
    <location>
        <begin position="1"/>
        <end position="96"/>
    </location>
</feature>
<gene>
    <name evidence="2" type="ORF">NITMOv2_3604</name>
</gene>
<keyword evidence="3" id="KW-1185">Reference proteome</keyword>
<evidence type="ECO:0000313" key="2">
    <source>
        <dbReference type="EMBL" id="ALA59996.1"/>
    </source>
</evidence>
<protein>
    <submittedName>
        <fullName evidence="2">Uncharacterized protein</fullName>
    </submittedName>
</protein>
<organism evidence="2 3">
    <name type="scientific">Nitrospira moscoviensis</name>
    <dbReference type="NCBI Taxonomy" id="42253"/>
    <lineage>
        <taxon>Bacteria</taxon>
        <taxon>Pseudomonadati</taxon>
        <taxon>Nitrospirota</taxon>
        <taxon>Nitrospiria</taxon>
        <taxon>Nitrospirales</taxon>
        <taxon>Nitrospiraceae</taxon>
        <taxon>Nitrospira</taxon>
    </lineage>
</organism>
<dbReference type="Proteomes" id="UP000069205">
    <property type="component" value="Chromosome"/>
</dbReference>
<dbReference type="EMBL" id="CP011801">
    <property type="protein sequence ID" value="ALA59996.1"/>
    <property type="molecule type" value="Genomic_DNA"/>
</dbReference>
<evidence type="ECO:0000313" key="3">
    <source>
        <dbReference type="Proteomes" id="UP000069205"/>
    </source>
</evidence>
<proteinExistence type="predicted"/>
<sequence length="179" mass="20054">MAVQIRRVPRVQNEEQGRRGVRHRRTGFKRQGSDDAHHSRRDAGESDDRRQRRRGFRSVRHHRGRQPRHRQERTGRRQGSGPARGRNHRASPPALFSLNPTGSVVCEPLPFRRAGLGGSLNGDVDQLMDVLRATAAAAVLFEAEFRLELARSEAAGAACLANIRFRDSVAQTDVHGMSL</sequence>
<feature type="compositionally biased region" description="Basic residues" evidence="1">
    <location>
        <begin position="19"/>
        <end position="28"/>
    </location>
</feature>
<reference evidence="2 3" key="1">
    <citation type="journal article" date="2015" name="Proc. Natl. Acad. Sci. U.S.A.">
        <title>Expanded metabolic versatility of ubiquitous nitrite-oxidizing bacteria from the genus Nitrospira.</title>
        <authorList>
            <person name="Koch H."/>
            <person name="Lucker S."/>
            <person name="Albertsen M."/>
            <person name="Kitzinger K."/>
            <person name="Herbold C."/>
            <person name="Spieck E."/>
            <person name="Nielsen P.H."/>
            <person name="Wagner M."/>
            <person name="Daims H."/>
        </authorList>
    </citation>
    <scope>NUCLEOTIDE SEQUENCE [LARGE SCALE GENOMIC DNA]</scope>
    <source>
        <strain evidence="2 3">NSP M-1</strain>
    </source>
</reference>
<feature type="compositionally biased region" description="Basic residues" evidence="1">
    <location>
        <begin position="51"/>
        <end position="71"/>
    </location>
</feature>
<dbReference type="AlphaFoldDB" id="A0A0K2GGC9"/>
<name>A0A0K2GGC9_NITMO</name>
<accession>A0A0K2GGC9</accession>